<proteinExistence type="predicted"/>
<organism evidence="1">
    <name type="scientific">marine sediment metagenome</name>
    <dbReference type="NCBI Taxonomy" id="412755"/>
    <lineage>
        <taxon>unclassified sequences</taxon>
        <taxon>metagenomes</taxon>
        <taxon>ecological metagenomes</taxon>
    </lineage>
</organism>
<feature type="non-terminal residue" evidence="1">
    <location>
        <position position="1"/>
    </location>
</feature>
<evidence type="ECO:0000313" key="1">
    <source>
        <dbReference type="EMBL" id="GAI31614.1"/>
    </source>
</evidence>
<dbReference type="EMBL" id="BARV01014406">
    <property type="protein sequence ID" value="GAI31614.1"/>
    <property type="molecule type" value="Genomic_DNA"/>
</dbReference>
<accession>X1PL67</accession>
<feature type="non-terminal residue" evidence="1">
    <location>
        <position position="52"/>
    </location>
</feature>
<dbReference type="AlphaFoldDB" id="X1PL67"/>
<reference evidence="1" key="1">
    <citation type="journal article" date="2014" name="Front. Microbiol.">
        <title>High frequency of phylogenetically diverse reductive dehalogenase-homologous genes in deep subseafloor sedimentary metagenomes.</title>
        <authorList>
            <person name="Kawai M."/>
            <person name="Futagami T."/>
            <person name="Toyoda A."/>
            <person name="Takaki Y."/>
            <person name="Nishi S."/>
            <person name="Hori S."/>
            <person name="Arai W."/>
            <person name="Tsubouchi T."/>
            <person name="Morono Y."/>
            <person name="Uchiyama I."/>
            <person name="Ito T."/>
            <person name="Fujiyama A."/>
            <person name="Inagaki F."/>
            <person name="Takami H."/>
        </authorList>
    </citation>
    <scope>NUCLEOTIDE SEQUENCE</scope>
    <source>
        <strain evidence="1">Expedition CK06-06</strain>
    </source>
</reference>
<comment type="caution">
    <text evidence="1">The sequence shown here is derived from an EMBL/GenBank/DDBJ whole genome shotgun (WGS) entry which is preliminary data.</text>
</comment>
<sequence length="52" mass="6036">VEFDYPYDIAWTDQQAKFYRDELKVNLPDTMPTIDLTPGSALIFYMLSTSTI</sequence>
<gene>
    <name evidence="1" type="ORF">S06H3_25177</name>
</gene>
<name>X1PL67_9ZZZZ</name>
<protein>
    <submittedName>
        <fullName evidence="1">Uncharacterized protein</fullName>
    </submittedName>
</protein>